<proteinExistence type="predicted"/>
<comment type="caution">
    <text evidence="1">The sequence shown here is derived from an EMBL/GenBank/DDBJ whole genome shotgun (WGS) entry which is preliminary data.</text>
</comment>
<reference evidence="1" key="1">
    <citation type="submission" date="2020-09" db="EMBL/GenBank/DDBJ databases">
        <title>Genome-Enabled Discovery of Anthraquinone Biosynthesis in Senna tora.</title>
        <authorList>
            <person name="Kang S.-H."/>
            <person name="Pandey R.P."/>
            <person name="Lee C.-M."/>
            <person name="Sim J.-S."/>
            <person name="Jeong J.-T."/>
            <person name="Choi B.-S."/>
            <person name="Jung M."/>
            <person name="Ginzburg D."/>
            <person name="Zhao K."/>
            <person name="Won S.Y."/>
            <person name="Oh T.-J."/>
            <person name="Yu Y."/>
            <person name="Kim N.-H."/>
            <person name="Lee O.R."/>
            <person name="Lee T.-H."/>
            <person name="Bashyal P."/>
            <person name="Kim T.-S."/>
            <person name="Lee W.-H."/>
            <person name="Kawkins C."/>
            <person name="Kim C.-K."/>
            <person name="Kim J.S."/>
            <person name="Ahn B.O."/>
            <person name="Rhee S.Y."/>
            <person name="Sohng J.K."/>
        </authorList>
    </citation>
    <scope>NUCLEOTIDE SEQUENCE</scope>
    <source>
        <tissue evidence="1">Leaf</tissue>
    </source>
</reference>
<dbReference type="OrthoDB" id="1076981at2759"/>
<dbReference type="AlphaFoldDB" id="A0A834XKC4"/>
<accession>A0A834XKC4</accession>
<evidence type="ECO:0000313" key="1">
    <source>
        <dbReference type="EMBL" id="KAF7845377.1"/>
    </source>
</evidence>
<dbReference type="EMBL" id="JAAIUW010000001">
    <property type="protein sequence ID" value="KAF7845377.1"/>
    <property type="molecule type" value="Genomic_DNA"/>
</dbReference>
<organism evidence="1 2">
    <name type="scientific">Senna tora</name>
    <dbReference type="NCBI Taxonomy" id="362788"/>
    <lineage>
        <taxon>Eukaryota</taxon>
        <taxon>Viridiplantae</taxon>
        <taxon>Streptophyta</taxon>
        <taxon>Embryophyta</taxon>
        <taxon>Tracheophyta</taxon>
        <taxon>Spermatophyta</taxon>
        <taxon>Magnoliopsida</taxon>
        <taxon>eudicotyledons</taxon>
        <taxon>Gunneridae</taxon>
        <taxon>Pentapetalae</taxon>
        <taxon>rosids</taxon>
        <taxon>fabids</taxon>
        <taxon>Fabales</taxon>
        <taxon>Fabaceae</taxon>
        <taxon>Caesalpinioideae</taxon>
        <taxon>Cassia clade</taxon>
        <taxon>Senna</taxon>
    </lineage>
</organism>
<dbReference type="PANTHER" id="PTHR13848">
    <property type="entry name" value="PROTEIN YIPPEE-LIKE CG15309-RELATED"/>
    <property type="match status" value="1"/>
</dbReference>
<name>A0A834XKC4_9FABA</name>
<protein>
    <submittedName>
        <fullName evidence="1">Protein yippee-like</fullName>
    </submittedName>
</protein>
<evidence type="ECO:0000313" key="2">
    <source>
        <dbReference type="Proteomes" id="UP000634136"/>
    </source>
</evidence>
<keyword evidence="2" id="KW-1185">Reference proteome</keyword>
<sequence length="51" mass="5963">MGRLFLVQLEENYYSCKHCSTPLALAEDIISKEAAREKNQKYKVGKFILER</sequence>
<dbReference type="Proteomes" id="UP000634136">
    <property type="component" value="Unassembled WGS sequence"/>
</dbReference>
<dbReference type="InterPro" id="IPR039058">
    <property type="entry name" value="Yippee_fam"/>
</dbReference>
<gene>
    <name evidence="1" type="ORF">G2W53_002282</name>
</gene>